<keyword evidence="2" id="KW-0560">Oxidoreductase</keyword>
<dbReference type="AlphaFoldDB" id="A0A5K1K7R4"/>
<evidence type="ECO:0000313" key="2">
    <source>
        <dbReference type="EMBL" id="VWP02458.1"/>
    </source>
</evidence>
<sequence>MTRRRTSRASLERPPSCTELPGTKRQDAFCRRRSAFTFATDAAGVATIRGGQGNCDPDDLIALSKCIRGTRLAAPYSAGYTLRSKCVQHGDTRRTSFCDRGSGLKIGDGTGTRATAGNGPKAPPHTNLKSGKCVQPHTRSVSRTDVSAGSDKWRKRGRRCLDMHGGELYESEGRTRGSTLRGGTTAPARNRNTRGFDERPSSVEEWNPRGSVMLSSMTSNTASAWGWDTEREDGSTVHKDRLVRRGAATIARERSVDGT</sequence>
<feature type="region of interest" description="Disordered" evidence="1">
    <location>
        <begin position="169"/>
        <end position="205"/>
    </location>
</feature>
<feature type="region of interest" description="Disordered" evidence="1">
    <location>
        <begin position="1"/>
        <end position="23"/>
    </location>
</feature>
<reference evidence="2" key="1">
    <citation type="submission" date="2019-10" db="EMBL/GenBank/DDBJ databases">
        <authorList>
            <person name="Nor Muhammad N."/>
        </authorList>
    </citation>
    <scope>NUCLEOTIDE SEQUENCE</scope>
</reference>
<keyword evidence="2" id="KW-0575">Peroxidase</keyword>
<accession>A0A5K1K7R4</accession>
<protein>
    <submittedName>
        <fullName evidence="2">Heme peroxidase</fullName>
    </submittedName>
</protein>
<evidence type="ECO:0000256" key="1">
    <source>
        <dbReference type="SAM" id="MobiDB-lite"/>
    </source>
</evidence>
<dbReference type="GO" id="GO:0004601">
    <property type="term" value="F:peroxidase activity"/>
    <property type="evidence" value="ECO:0007669"/>
    <property type="project" value="UniProtKB-KW"/>
</dbReference>
<feature type="compositionally biased region" description="Polar residues" evidence="1">
    <location>
        <begin position="137"/>
        <end position="147"/>
    </location>
</feature>
<feature type="compositionally biased region" description="Low complexity" evidence="1">
    <location>
        <begin position="176"/>
        <end position="185"/>
    </location>
</feature>
<dbReference type="EMBL" id="LR730228">
    <property type="protein sequence ID" value="VWP02458.1"/>
    <property type="molecule type" value="Genomic_DNA"/>
</dbReference>
<proteinExistence type="predicted"/>
<gene>
    <name evidence="2" type="primary">G4N2X9</name>
</gene>
<feature type="region of interest" description="Disordered" evidence="1">
    <location>
        <begin position="109"/>
        <end position="152"/>
    </location>
</feature>
<organism evidence="2">
    <name type="scientific">Ganoderma boninense</name>
    <dbReference type="NCBI Taxonomy" id="34458"/>
    <lineage>
        <taxon>Eukaryota</taxon>
        <taxon>Fungi</taxon>
        <taxon>Dikarya</taxon>
        <taxon>Basidiomycota</taxon>
        <taxon>Agaricomycotina</taxon>
        <taxon>Agaricomycetes</taxon>
        <taxon>Polyporales</taxon>
        <taxon>Polyporaceae</taxon>
        <taxon>Ganoderma</taxon>
    </lineage>
</organism>
<name>A0A5K1K7R4_9APHY</name>